<proteinExistence type="predicted"/>
<evidence type="ECO:0000313" key="1">
    <source>
        <dbReference type="EMBL" id="QHU21395.1"/>
    </source>
</evidence>
<name>A0A6C0KTW1_9ZZZZ</name>
<organism evidence="1">
    <name type="scientific">viral metagenome</name>
    <dbReference type="NCBI Taxonomy" id="1070528"/>
    <lineage>
        <taxon>unclassified sequences</taxon>
        <taxon>metagenomes</taxon>
        <taxon>organismal metagenomes</taxon>
    </lineage>
</organism>
<protein>
    <submittedName>
        <fullName evidence="1">Uncharacterized protein</fullName>
    </submittedName>
</protein>
<accession>A0A6C0KTW1</accession>
<dbReference type="EMBL" id="MN740989">
    <property type="protein sequence ID" value="QHU21395.1"/>
    <property type="molecule type" value="Genomic_DNA"/>
</dbReference>
<dbReference type="AlphaFoldDB" id="A0A6C0KTW1"/>
<reference evidence="1" key="1">
    <citation type="journal article" date="2020" name="Nature">
        <title>Giant virus diversity and host interactions through global metagenomics.</title>
        <authorList>
            <person name="Schulz F."/>
            <person name="Roux S."/>
            <person name="Paez-Espino D."/>
            <person name="Jungbluth S."/>
            <person name="Walsh D.A."/>
            <person name="Denef V.J."/>
            <person name="McMahon K.D."/>
            <person name="Konstantinidis K.T."/>
            <person name="Eloe-Fadrosh E.A."/>
            <person name="Kyrpides N.C."/>
            <person name="Woyke T."/>
        </authorList>
    </citation>
    <scope>NUCLEOTIDE SEQUENCE</scope>
    <source>
        <strain evidence="1">GVMAG-S-3300013094-109</strain>
    </source>
</reference>
<sequence length="199" mass="21568">MTTIAYHQYTNIPYSGGSYNASPIIGPMSTNQTPGGIRINHTLGSLPGVHPNPPQFGVADGASEFSNARRYYWRTAQSVNAQAAATLLAKESRTTNFVSQSTQRQFPVSTHMNYIAPKDSSQRTEMLKAKAVGKSSYKIGLPNDALLSYKNYNKNDVKTALKFARSGGCVAPAKKGSIYNRSLCNGRVCAWGSQVSSTY</sequence>